<keyword evidence="1" id="KW-0560">Oxidoreductase</keyword>
<comment type="caution">
    <text evidence="3">The sequence shown here is derived from an EMBL/GenBank/DDBJ whole genome shotgun (WGS) entry which is preliminary data.</text>
</comment>
<evidence type="ECO:0000259" key="2">
    <source>
        <dbReference type="Pfam" id="PF01266"/>
    </source>
</evidence>
<dbReference type="GO" id="GO:0005737">
    <property type="term" value="C:cytoplasm"/>
    <property type="evidence" value="ECO:0007669"/>
    <property type="project" value="TreeGrafter"/>
</dbReference>
<dbReference type="PANTHER" id="PTHR13847">
    <property type="entry name" value="SARCOSINE DEHYDROGENASE-RELATED"/>
    <property type="match status" value="1"/>
</dbReference>
<feature type="domain" description="FAD dependent oxidoreductase" evidence="2">
    <location>
        <begin position="31"/>
        <end position="385"/>
    </location>
</feature>
<evidence type="ECO:0000313" key="6">
    <source>
        <dbReference type="Proteomes" id="UP000281350"/>
    </source>
</evidence>
<dbReference type="Pfam" id="PF01266">
    <property type="entry name" value="DAO"/>
    <property type="match status" value="1"/>
</dbReference>
<reference evidence="5 6" key="1">
    <citation type="submission" date="2018-08" db="EMBL/GenBank/DDBJ databases">
        <title>Recombination of ecologically and evolutionarily significant loci maintains genetic cohesion in the Pseudomonas syringae species complex.</title>
        <authorList>
            <person name="Dillon M."/>
            <person name="Thakur S."/>
            <person name="Almeida R.N.D."/>
            <person name="Weir B.S."/>
            <person name="Guttman D.S."/>
        </authorList>
    </citation>
    <scope>NUCLEOTIDE SEQUENCE [LARGE SCALE GENOMIC DNA]</scope>
    <source>
        <strain evidence="3 6">ICMP 2732</strain>
        <strain evidence="4 5">ICMP 8670</strain>
    </source>
</reference>
<name>A0A3M3Y3J4_9PSED</name>
<dbReference type="SUPFAM" id="SSF51905">
    <property type="entry name" value="FAD/NAD(P)-binding domain"/>
    <property type="match status" value="1"/>
</dbReference>
<dbReference type="RefSeq" id="WP_122276638.1">
    <property type="nucleotide sequence ID" value="NZ_RBPY01000108.1"/>
</dbReference>
<evidence type="ECO:0000313" key="5">
    <source>
        <dbReference type="Proteomes" id="UP000276615"/>
    </source>
</evidence>
<evidence type="ECO:0000313" key="3">
    <source>
        <dbReference type="EMBL" id="RMO76872.1"/>
    </source>
</evidence>
<gene>
    <name evidence="4" type="ORF">ALP92_03813</name>
    <name evidence="3" type="ORF">ALQ36_01817</name>
</gene>
<dbReference type="Proteomes" id="UP000276615">
    <property type="component" value="Unassembled WGS sequence"/>
</dbReference>
<dbReference type="AlphaFoldDB" id="A0A3M3Y3J4"/>
<dbReference type="Gene3D" id="3.50.50.60">
    <property type="entry name" value="FAD/NAD(P)-binding domain"/>
    <property type="match status" value="1"/>
</dbReference>
<dbReference type="EMBL" id="RBRQ01000162">
    <property type="protein sequence ID" value="RMR10220.1"/>
    <property type="molecule type" value="Genomic_DNA"/>
</dbReference>
<evidence type="ECO:0000256" key="1">
    <source>
        <dbReference type="ARBA" id="ARBA00023002"/>
    </source>
</evidence>
<dbReference type="Proteomes" id="UP000281350">
    <property type="component" value="Unassembled WGS sequence"/>
</dbReference>
<dbReference type="InterPro" id="IPR006076">
    <property type="entry name" value="FAD-dep_OxRdtase"/>
</dbReference>
<dbReference type="GO" id="GO:0016491">
    <property type="term" value="F:oxidoreductase activity"/>
    <property type="evidence" value="ECO:0007669"/>
    <property type="project" value="UniProtKB-KW"/>
</dbReference>
<sequence>MSSISHHEKSYYSESCSLDLYPSLQENVNADVCIIGGGFSGINTAIELAERGVSVVLIEAKRIGWGASGRNGGQLIQGFGHDVEQFRNRIGDQGVRTLKLMGIEAVDIVRERIEKNGIQCDLRWGYCDLANKPAHLEHFKYRADDLQSLGYAHLTKLVQRDEIRNFVGSELFIGGLVDMGSGHLHPLKLLTAEAQLAARLGVRIFEGTPAYAVMTSQDGVVVSTQTGLIRANNAVIACNAYINGLEPTLASKVLPAGSYIVATEPLSLQQQQNLLPHNMAMSDNQVGLNYFRLSADGRMMFGGACHYSGRDPKDIAAYMAPSMHKVFPQLKTVKTDYAWSGMIGIGANRLPQVGRLTNRPQIYYAQAYSGHGVNATHMAARLVAESIVGTPSDRFLMLNSIPHLTFPGGRYLRSPLLALGMLWHRMRDFAR</sequence>
<protein>
    <submittedName>
        <fullName evidence="3">D-amino acid oxidase protein</fullName>
    </submittedName>
</protein>
<dbReference type="InterPro" id="IPR036188">
    <property type="entry name" value="FAD/NAD-bd_sf"/>
</dbReference>
<organism evidence="3 6">
    <name type="scientific">Pseudomonas syringae pv. primulae</name>
    <dbReference type="NCBI Taxonomy" id="251707"/>
    <lineage>
        <taxon>Bacteria</taxon>
        <taxon>Pseudomonadati</taxon>
        <taxon>Pseudomonadota</taxon>
        <taxon>Gammaproteobacteria</taxon>
        <taxon>Pseudomonadales</taxon>
        <taxon>Pseudomonadaceae</taxon>
        <taxon>Pseudomonas</taxon>
    </lineage>
</organism>
<dbReference type="PANTHER" id="PTHR13847:SF281">
    <property type="entry name" value="FAD DEPENDENT OXIDOREDUCTASE DOMAIN-CONTAINING PROTEIN"/>
    <property type="match status" value="1"/>
</dbReference>
<accession>A0A3M3Y3J4</accession>
<dbReference type="Gene3D" id="3.30.9.10">
    <property type="entry name" value="D-Amino Acid Oxidase, subunit A, domain 2"/>
    <property type="match status" value="1"/>
</dbReference>
<evidence type="ECO:0000313" key="4">
    <source>
        <dbReference type="EMBL" id="RMR10220.1"/>
    </source>
</evidence>
<dbReference type="EMBL" id="RBPY01000108">
    <property type="protein sequence ID" value="RMO76872.1"/>
    <property type="molecule type" value="Genomic_DNA"/>
</dbReference>
<proteinExistence type="predicted"/>